<evidence type="ECO:0000313" key="4">
    <source>
        <dbReference type="WBParaSite" id="MBELARI_LOCUS15991"/>
    </source>
</evidence>
<feature type="transmembrane region" description="Helical" evidence="2">
    <location>
        <begin position="12"/>
        <end position="32"/>
    </location>
</feature>
<organism evidence="3 4">
    <name type="scientific">Mesorhabditis belari</name>
    <dbReference type="NCBI Taxonomy" id="2138241"/>
    <lineage>
        <taxon>Eukaryota</taxon>
        <taxon>Metazoa</taxon>
        <taxon>Ecdysozoa</taxon>
        <taxon>Nematoda</taxon>
        <taxon>Chromadorea</taxon>
        <taxon>Rhabditida</taxon>
        <taxon>Rhabditina</taxon>
        <taxon>Rhabditomorpha</taxon>
        <taxon>Rhabditoidea</taxon>
        <taxon>Rhabditidae</taxon>
        <taxon>Mesorhabditinae</taxon>
        <taxon>Mesorhabditis</taxon>
    </lineage>
</organism>
<dbReference type="Proteomes" id="UP000887575">
    <property type="component" value="Unassembled WGS sequence"/>
</dbReference>
<sequence length="208" mass="23848">MILCCCWPLHKCVTVLSLFDTVIVAFFAYNVFQELMETISSPHWTTVFAFFFFTFFLVCQVLASIFTVLAHKRSLAHYLIPRLILCAGLFICSTIAFIVMLIYFMGGEHKMNEAVFKLHDFFYPGEMDPHEKGKMEVELKMYAAAFGVLSFVYAIYNGFAFLLTKKFHEHLNGFTPLPQEASAPAYNPDYPPHHKQDPTKGGVYPNLR</sequence>
<dbReference type="WBParaSite" id="MBELARI_LOCUS15991">
    <property type="protein sequence ID" value="MBELARI_LOCUS15991"/>
    <property type="gene ID" value="MBELARI_LOCUS15991"/>
</dbReference>
<keyword evidence="2" id="KW-1133">Transmembrane helix</keyword>
<feature type="region of interest" description="Disordered" evidence="1">
    <location>
        <begin position="185"/>
        <end position="208"/>
    </location>
</feature>
<feature type="transmembrane region" description="Helical" evidence="2">
    <location>
        <begin position="83"/>
        <end position="105"/>
    </location>
</feature>
<feature type="transmembrane region" description="Helical" evidence="2">
    <location>
        <begin position="141"/>
        <end position="163"/>
    </location>
</feature>
<protein>
    <submittedName>
        <fullName evidence="4">Uncharacterized protein</fullName>
    </submittedName>
</protein>
<keyword evidence="2" id="KW-0472">Membrane</keyword>
<feature type="transmembrane region" description="Helical" evidence="2">
    <location>
        <begin position="44"/>
        <end position="71"/>
    </location>
</feature>
<name>A0AAF3EPV5_9BILA</name>
<proteinExistence type="predicted"/>
<evidence type="ECO:0000256" key="1">
    <source>
        <dbReference type="SAM" id="MobiDB-lite"/>
    </source>
</evidence>
<dbReference type="AlphaFoldDB" id="A0AAF3EPV5"/>
<keyword evidence="2" id="KW-0812">Transmembrane</keyword>
<evidence type="ECO:0000256" key="2">
    <source>
        <dbReference type="SAM" id="Phobius"/>
    </source>
</evidence>
<keyword evidence="3" id="KW-1185">Reference proteome</keyword>
<reference evidence="4" key="1">
    <citation type="submission" date="2024-02" db="UniProtKB">
        <authorList>
            <consortium name="WormBaseParasite"/>
        </authorList>
    </citation>
    <scope>IDENTIFICATION</scope>
</reference>
<evidence type="ECO:0000313" key="3">
    <source>
        <dbReference type="Proteomes" id="UP000887575"/>
    </source>
</evidence>
<accession>A0AAF3EPV5</accession>